<dbReference type="OrthoDB" id="75710at2759"/>
<dbReference type="PANTHER" id="PTHR27005:SF466">
    <property type="entry name" value="NON-FUNCTIONAL PSEUDOKINASE ZED1-LIKE"/>
    <property type="match status" value="1"/>
</dbReference>
<dbReference type="InterPro" id="IPR001245">
    <property type="entry name" value="Ser-Thr/Tyr_kinase_cat_dom"/>
</dbReference>
<evidence type="ECO:0000259" key="3">
    <source>
        <dbReference type="PROSITE" id="PS50011"/>
    </source>
</evidence>
<name>A0A5C7I801_9ROSI</name>
<evidence type="ECO:0000256" key="2">
    <source>
        <dbReference type="ARBA" id="ARBA00022840"/>
    </source>
</evidence>
<reference evidence="5" key="1">
    <citation type="journal article" date="2019" name="Gigascience">
        <title>De novo genome assembly of the endangered Acer yangbiense, a plant species with extremely small populations endemic to Yunnan Province, China.</title>
        <authorList>
            <person name="Yang J."/>
            <person name="Wariss H.M."/>
            <person name="Tao L."/>
            <person name="Zhang R."/>
            <person name="Yun Q."/>
            <person name="Hollingsworth P."/>
            <person name="Dao Z."/>
            <person name="Luo G."/>
            <person name="Guo H."/>
            <person name="Ma Y."/>
            <person name="Sun W."/>
        </authorList>
    </citation>
    <scope>NUCLEOTIDE SEQUENCE [LARGE SCALE GENOMIC DNA]</scope>
    <source>
        <strain evidence="5">cv. Malutang</strain>
    </source>
</reference>
<organism evidence="4 5">
    <name type="scientific">Acer yangbiense</name>
    <dbReference type="NCBI Taxonomy" id="1000413"/>
    <lineage>
        <taxon>Eukaryota</taxon>
        <taxon>Viridiplantae</taxon>
        <taxon>Streptophyta</taxon>
        <taxon>Embryophyta</taxon>
        <taxon>Tracheophyta</taxon>
        <taxon>Spermatophyta</taxon>
        <taxon>Magnoliopsida</taxon>
        <taxon>eudicotyledons</taxon>
        <taxon>Gunneridae</taxon>
        <taxon>Pentapetalae</taxon>
        <taxon>rosids</taxon>
        <taxon>malvids</taxon>
        <taxon>Sapindales</taxon>
        <taxon>Sapindaceae</taxon>
        <taxon>Hippocastanoideae</taxon>
        <taxon>Acereae</taxon>
        <taxon>Acer</taxon>
    </lineage>
</organism>
<comment type="caution">
    <text evidence="4">The sequence shown here is derived from an EMBL/GenBank/DDBJ whole genome shotgun (WGS) entry which is preliminary data.</text>
</comment>
<dbReference type="SUPFAM" id="SSF56112">
    <property type="entry name" value="Protein kinase-like (PK-like)"/>
    <property type="match status" value="2"/>
</dbReference>
<accession>A0A5C7I801</accession>
<dbReference type="GO" id="GO:0005886">
    <property type="term" value="C:plasma membrane"/>
    <property type="evidence" value="ECO:0007669"/>
    <property type="project" value="TreeGrafter"/>
</dbReference>
<dbReference type="InterPro" id="IPR045274">
    <property type="entry name" value="WAK-like"/>
</dbReference>
<dbReference type="PANTHER" id="PTHR27005">
    <property type="entry name" value="WALL-ASSOCIATED RECEPTOR KINASE-LIKE 21"/>
    <property type="match status" value="1"/>
</dbReference>
<keyword evidence="1" id="KW-0547">Nucleotide-binding</keyword>
<dbReference type="EMBL" id="VAHF01000003">
    <property type="protein sequence ID" value="TXG65470.1"/>
    <property type="molecule type" value="Genomic_DNA"/>
</dbReference>
<dbReference type="GO" id="GO:0004674">
    <property type="term" value="F:protein serine/threonine kinase activity"/>
    <property type="evidence" value="ECO:0007669"/>
    <property type="project" value="TreeGrafter"/>
</dbReference>
<dbReference type="InterPro" id="IPR011009">
    <property type="entry name" value="Kinase-like_dom_sf"/>
</dbReference>
<evidence type="ECO:0000256" key="1">
    <source>
        <dbReference type="ARBA" id="ARBA00022741"/>
    </source>
</evidence>
<evidence type="ECO:0000313" key="4">
    <source>
        <dbReference type="EMBL" id="TXG65470.1"/>
    </source>
</evidence>
<dbReference type="GO" id="GO:0005524">
    <property type="term" value="F:ATP binding"/>
    <property type="evidence" value="ECO:0007669"/>
    <property type="project" value="UniProtKB-KW"/>
</dbReference>
<evidence type="ECO:0000313" key="5">
    <source>
        <dbReference type="Proteomes" id="UP000323000"/>
    </source>
</evidence>
<dbReference type="Proteomes" id="UP000323000">
    <property type="component" value="Chromosome 3"/>
</dbReference>
<keyword evidence="2" id="KW-0067">ATP-binding</keyword>
<feature type="domain" description="Protein kinase" evidence="3">
    <location>
        <begin position="1"/>
        <end position="189"/>
    </location>
</feature>
<protein>
    <recommendedName>
        <fullName evidence="3">Protein kinase domain-containing protein</fullName>
    </recommendedName>
</protein>
<dbReference type="AlphaFoldDB" id="A0A5C7I801"/>
<dbReference type="Gene3D" id="1.10.510.10">
    <property type="entry name" value="Transferase(Phosphotransferase) domain 1"/>
    <property type="match status" value="2"/>
</dbReference>
<dbReference type="Pfam" id="PF07714">
    <property type="entry name" value="PK_Tyr_Ser-Thr"/>
    <property type="match status" value="1"/>
</dbReference>
<keyword evidence="5" id="KW-1185">Reference proteome</keyword>
<dbReference type="PROSITE" id="PS50011">
    <property type="entry name" value="PROTEIN_KINASE_DOM"/>
    <property type="match status" value="1"/>
</dbReference>
<dbReference type="InterPro" id="IPR000719">
    <property type="entry name" value="Prot_kinase_dom"/>
</dbReference>
<sequence>MSDFIRNDDRSPYLEWKLRLKIAMEIANAVAYLHVGFTRPIVSKSRKLAHFLFDEECVAKQFDFTLSEVISIGETHVNNRVVRATMGHVAPEYAHTGDFNEKSDVFSFHILLLQLLTGHELREDVEKYIENNRFDEIIDPMIVGNGLCPEKEHQLKVFADLALKCVTESAEDQRPTMEPIEDLFNHFRFLLASQFSGTAIDVQSIPEGETHIKGWVAGTMGLIAPDYMHTGLCNEQNDVYSFGVLLLVLLTGQKIYNPSRRETGGDYWLLLHVKKCNENNRFIEMIDPVIVRQVLCARKVQQLQAFYKSCP</sequence>
<gene>
    <name evidence="4" type="ORF">EZV62_006745</name>
</gene>
<dbReference type="GO" id="GO:0007166">
    <property type="term" value="P:cell surface receptor signaling pathway"/>
    <property type="evidence" value="ECO:0007669"/>
    <property type="project" value="InterPro"/>
</dbReference>
<proteinExistence type="predicted"/>